<dbReference type="InterPro" id="IPR023393">
    <property type="entry name" value="START-like_dom_sf"/>
</dbReference>
<accession>A0AAU7DN58</accession>
<dbReference type="SUPFAM" id="SSF55961">
    <property type="entry name" value="Bet v1-like"/>
    <property type="match status" value="1"/>
</dbReference>
<dbReference type="EMBL" id="CP121196">
    <property type="protein sequence ID" value="XBH18723.1"/>
    <property type="molecule type" value="Genomic_DNA"/>
</dbReference>
<reference evidence="1" key="1">
    <citation type="submission" date="2023-03" db="EMBL/GenBank/DDBJ databases">
        <title>Edaphobacter sp.</title>
        <authorList>
            <person name="Huber K.J."/>
            <person name="Papendorf J."/>
            <person name="Pilke C."/>
            <person name="Bunk B."/>
            <person name="Sproeer C."/>
            <person name="Pester M."/>
        </authorList>
    </citation>
    <scope>NUCLEOTIDE SEQUENCE</scope>
    <source>
        <strain evidence="1">DSM 110680</strain>
    </source>
</reference>
<name>A0AAU7DN58_9BACT</name>
<dbReference type="Gene3D" id="3.30.530.20">
    <property type="match status" value="1"/>
</dbReference>
<dbReference type="RefSeq" id="WP_348263941.1">
    <property type="nucleotide sequence ID" value="NZ_CP121196.1"/>
</dbReference>
<organism evidence="1">
    <name type="scientific">Telmatobacter sp. DSM 110680</name>
    <dbReference type="NCBI Taxonomy" id="3036704"/>
    <lineage>
        <taxon>Bacteria</taxon>
        <taxon>Pseudomonadati</taxon>
        <taxon>Acidobacteriota</taxon>
        <taxon>Terriglobia</taxon>
        <taxon>Terriglobales</taxon>
        <taxon>Acidobacteriaceae</taxon>
        <taxon>Telmatobacter</taxon>
    </lineage>
</organism>
<protein>
    <submittedName>
        <fullName evidence="1">SRPBCC family protein</fullName>
    </submittedName>
</protein>
<dbReference type="InterPro" id="IPR019587">
    <property type="entry name" value="Polyketide_cyclase/dehydratase"/>
</dbReference>
<dbReference type="AlphaFoldDB" id="A0AAU7DN58"/>
<proteinExistence type="predicted"/>
<dbReference type="CDD" id="cd07812">
    <property type="entry name" value="SRPBCC"/>
    <property type="match status" value="1"/>
</dbReference>
<evidence type="ECO:0000313" key="1">
    <source>
        <dbReference type="EMBL" id="XBH18723.1"/>
    </source>
</evidence>
<dbReference type="Pfam" id="PF10604">
    <property type="entry name" value="Polyketide_cyc2"/>
    <property type="match status" value="1"/>
</dbReference>
<sequence>MPTGKATHSATISAPPQKVYDFVAEASRATSFIPGLSRIHNVQPATAQPGQTWEYEFDWFGLVISGNSKCTRSERPKVFEFQTITGNPSTWTYKIEPDGANAQVTLDVQYEIPGNVVARFASRPVFEKMNQDRAREIISNLKTMLES</sequence>
<gene>
    <name evidence="1" type="ORF">P8935_05270</name>
</gene>